<name>G8Y516_PICSO</name>
<keyword evidence="6" id="KW-0456">Lyase</keyword>
<dbReference type="OrthoDB" id="983542at2759"/>
<dbReference type="PROSITE" id="PS51171">
    <property type="entry name" value="PREPHENATE_DEHYDR_3"/>
    <property type="match status" value="1"/>
</dbReference>
<proteinExistence type="predicted"/>
<protein>
    <recommendedName>
        <fullName evidence="2">prephenate dehydratase</fullName>
        <ecNumber evidence="2">4.2.1.51</ecNumber>
    </recommendedName>
</protein>
<organism evidence="9 10">
    <name type="scientific">Pichia sorbitophila (strain ATCC MYA-4447 / BCRC 22081 / CBS 7064 / NBRC 10061 / NRRL Y-12695)</name>
    <name type="common">Hybrid yeast</name>
    <dbReference type="NCBI Taxonomy" id="559304"/>
    <lineage>
        <taxon>Eukaryota</taxon>
        <taxon>Fungi</taxon>
        <taxon>Dikarya</taxon>
        <taxon>Ascomycota</taxon>
        <taxon>Saccharomycotina</taxon>
        <taxon>Pichiomycetes</taxon>
        <taxon>Debaryomycetaceae</taxon>
        <taxon>Millerozyma</taxon>
    </lineage>
</organism>
<evidence type="ECO:0000313" key="9">
    <source>
        <dbReference type="EMBL" id="CCE85784.1"/>
    </source>
</evidence>
<dbReference type="Pfam" id="PF00800">
    <property type="entry name" value="PDT"/>
    <property type="match status" value="1"/>
</dbReference>
<gene>
    <name evidence="9" type="primary">Piso0_005414</name>
    <name evidence="9" type="ORF">GNLVRS01_PISO0M14202g</name>
</gene>
<dbReference type="InterPro" id="IPR008242">
    <property type="entry name" value="Chor_mutase/pphenate_deHydtase"/>
</dbReference>
<reference evidence="9 10" key="1">
    <citation type="journal article" date="2012" name="G3 (Bethesda)">
        <title>Pichia sorbitophila, an interspecies yeast hybrid reveals early steps of genome resolution following polyploidization.</title>
        <authorList>
            <person name="Leh Louis V."/>
            <person name="Despons L."/>
            <person name="Friedrich A."/>
            <person name="Martin T."/>
            <person name="Durrens P."/>
            <person name="Casaregola S."/>
            <person name="Neuveglise C."/>
            <person name="Fairhead C."/>
            <person name="Marck C."/>
            <person name="Cruz J.A."/>
            <person name="Straub M.L."/>
            <person name="Kugler V."/>
            <person name="Sacerdot C."/>
            <person name="Uzunov Z."/>
            <person name="Thierry A."/>
            <person name="Weiss S."/>
            <person name="Bleykasten C."/>
            <person name="De Montigny J."/>
            <person name="Jacques N."/>
            <person name="Jung P."/>
            <person name="Lemaire M."/>
            <person name="Mallet S."/>
            <person name="Morel G."/>
            <person name="Richard G.F."/>
            <person name="Sarkar A."/>
            <person name="Savel G."/>
            <person name="Schacherer J."/>
            <person name="Seret M.L."/>
            <person name="Talla E."/>
            <person name="Samson G."/>
            <person name="Jubin C."/>
            <person name="Poulain J."/>
            <person name="Vacherie B."/>
            <person name="Barbe V."/>
            <person name="Pelletier E."/>
            <person name="Sherman D.J."/>
            <person name="Westhof E."/>
            <person name="Weissenbach J."/>
            <person name="Baret P.V."/>
            <person name="Wincker P."/>
            <person name="Gaillardin C."/>
            <person name="Dujon B."/>
            <person name="Souciet J.L."/>
        </authorList>
    </citation>
    <scope>NUCLEOTIDE SEQUENCE [LARGE SCALE GENOMIC DNA]</scope>
    <source>
        <strain evidence="10">ATCC MYA-4447 / BCRC 22081 / CBS 7064 / NBRC 10061 / NRRL Y-12695</strain>
    </source>
</reference>
<dbReference type="SUPFAM" id="SSF53850">
    <property type="entry name" value="Periplasmic binding protein-like II"/>
    <property type="match status" value="1"/>
</dbReference>
<dbReference type="AlphaFoldDB" id="G8Y516"/>
<dbReference type="CDD" id="cd13532">
    <property type="entry name" value="PBP2_PDT_like"/>
    <property type="match status" value="1"/>
</dbReference>
<dbReference type="GO" id="GO:0005737">
    <property type="term" value="C:cytoplasm"/>
    <property type="evidence" value="ECO:0007669"/>
    <property type="project" value="TreeGrafter"/>
</dbReference>
<dbReference type="GO" id="GO:0009094">
    <property type="term" value="P:L-phenylalanine biosynthetic process"/>
    <property type="evidence" value="ECO:0007669"/>
    <property type="project" value="UniProtKB-UniPathway"/>
</dbReference>
<dbReference type="NCBIfam" id="NF008865">
    <property type="entry name" value="PRK11898.1"/>
    <property type="match status" value="1"/>
</dbReference>
<evidence type="ECO:0000256" key="4">
    <source>
        <dbReference type="ARBA" id="ARBA00023141"/>
    </source>
</evidence>
<dbReference type="FunFam" id="3.40.190.10:FF:000254">
    <property type="entry name" value="Prephenate dehydratase"/>
    <property type="match status" value="1"/>
</dbReference>
<dbReference type="Gene3D" id="3.30.70.260">
    <property type="match status" value="1"/>
</dbReference>
<dbReference type="CDD" id="cd04905">
    <property type="entry name" value="ACT_CM-PDT"/>
    <property type="match status" value="1"/>
</dbReference>
<dbReference type="Gene3D" id="3.40.190.10">
    <property type="entry name" value="Periplasmic binding protein-like II"/>
    <property type="match status" value="2"/>
</dbReference>
<dbReference type="PROSITE" id="PS51671">
    <property type="entry name" value="ACT"/>
    <property type="match status" value="1"/>
</dbReference>
<keyword evidence="5" id="KW-0584">Phenylalanine biosynthesis</keyword>
<dbReference type="PIRSF" id="PIRSF001500">
    <property type="entry name" value="Chor_mut_pdt_Ppr"/>
    <property type="match status" value="1"/>
</dbReference>
<keyword evidence="3" id="KW-0028">Amino-acid biosynthesis</keyword>
<dbReference type="InterPro" id="IPR002912">
    <property type="entry name" value="ACT_dom"/>
</dbReference>
<sequence length="309" mass="35027">MTMKVAFLGPEGTYTHQAVNQQFGSGNDVEILAQKSISDCFEILNDEKVDYAVVPLENSTNGQVVYTYDLLRDWFLLHDSGSKGEATDKPEFRVVAEQFVSIQHNFLTKAEKIEDVDVIYSHPQVWGQVKNFLKNKVPKDASTVDTGSTAKAAEKVYNDETKSSACISSFMSAQLYELPILYKNIEDNSKNTTRFLVLGHKGISYKHDKPQGDRGNQEQDYVTLVTFILGDDDPGALCDALNSFKTYNINLTSINSRPYPGRNWRYAFFIELIGKKDDEYVFKSLSDLEKSVSSMMVLGSFERCWRYWG</sequence>
<evidence type="ECO:0000256" key="1">
    <source>
        <dbReference type="ARBA" id="ARBA00004741"/>
    </source>
</evidence>
<dbReference type="OMA" id="YPNITIC"/>
<dbReference type="UniPathway" id="UPA00121">
    <property type="reaction ID" value="UER00345"/>
</dbReference>
<dbReference type="PROSITE" id="PS00857">
    <property type="entry name" value="PREPHENATE_DEHYDR_1"/>
    <property type="match status" value="1"/>
</dbReference>
<evidence type="ECO:0000256" key="3">
    <source>
        <dbReference type="ARBA" id="ARBA00022605"/>
    </source>
</evidence>
<dbReference type="SUPFAM" id="SSF55021">
    <property type="entry name" value="ACT-like"/>
    <property type="match status" value="1"/>
</dbReference>
<dbReference type="HOGENOM" id="CLU_035008_5_1_1"/>
<dbReference type="FunCoup" id="G8Y516">
    <property type="interactions" value="197"/>
</dbReference>
<dbReference type="InParanoid" id="G8Y516"/>
<dbReference type="PANTHER" id="PTHR21022">
    <property type="entry name" value="PREPHENATE DEHYDRATASE P PROTEIN"/>
    <property type="match status" value="1"/>
</dbReference>
<evidence type="ECO:0000256" key="2">
    <source>
        <dbReference type="ARBA" id="ARBA00013147"/>
    </source>
</evidence>
<keyword evidence="10" id="KW-1185">Reference proteome</keyword>
<dbReference type="Proteomes" id="UP000005222">
    <property type="component" value="Chromosome M"/>
</dbReference>
<dbReference type="GO" id="GO:0004664">
    <property type="term" value="F:prephenate dehydratase activity"/>
    <property type="evidence" value="ECO:0007669"/>
    <property type="project" value="UniProtKB-EC"/>
</dbReference>
<evidence type="ECO:0000259" key="7">
    <source>
        <dbReference type="PROSITE" id="PS51171"/>
    </source>
</evidence>
<feature type="domain" description="ACT" evidence="8">
    <location>
        <begin position="225"/>
        <end position="306"/>
    </location>
</feature>
<comment type="pathway">
    <text evidence="1">Amino-acid biosynthesis; L-phenylalanine biosynthesis; phenylpyruvate from prephenate: step 1/1.</text>
</comment>
<dbReference type="InterPro" id="IPR045865">
    <property type="entry name" value="ACT-like_dom_sf"/>
</dbReference>
<evidence type="ECO:0000259" key="8">
    <source>
        <dbReference type="PROSITE" id="PS51671"/>
    </source>
</evidence>
<dbReference type="EC" id="4.2.1.51" evidence="2"/>
<dbReference type="EMBL" id="FO082047">
    <property type="protein sequence ID" value="CCE85784.1"/>
    <property type="molecule type" value="Genomic_DNA"/>
</dbReference>
<evidence type="ECO:0000313" key="10">
    <source>
        <dbReference type="Proteomes" id="UP000005222"/>
    </source>
</evidence>
<accession>G8Y516</accession>
<dbReference type="PANTHER" id="PTHR21022:SF19">
    <property type="entry name" value="PREPHENATE DEHYDRATASE-RELATED"/>
    <property type="match status" value="1"/>
</dbReference>
<dbReference type="InterPro" id="IPR018528">
    <property type="entry name" value="Preph_deHydtase_CS"/>
</dbReference>
<evidence type="ECO:0000256" key="5">
    <source>
        <dbReference type="ARBA" id="ARBA00023222"/>
    </source>
</evidence>
<evidence type="ECO:0000256" key="6">
    <source>
        <dbReference type="ARBA" id="ARBA00023239"/>
    </source>
</evidence>
<dbReference type="eggNOG" id="KOG2797">
    <property type="taxonomic scope" value="Eukaryota"/>
</dbReference>
<dbReference type="STRING" id="559304.G8Y516"/>
<keyword evidence="4" id="KW-0057">Aromatic amino acid biosynthesis</keyword>
<feature type="domain" description="Prephenate dehydratase" evidence="7">
    <location>
        <begin position="4"/>
        <end position="200"/>
    </location>
</feature>
<dbReference type="InterPro" id="IPR001086">
    <property type="entry name" value="Preph_deHydtase"/>
</dbReference>